<protein>
    <recommendedName>
        <fullName evidence="6">Transporter</fullName>
    </recommendedName>
</protein>
<feature type="transmembrane region" description="Helical" evidence="7">
    <location>
        <begin position="38"/>
        <end position="63"/>
    </location>
</feature>
<dbReference type="GO" id="GO:0015293">
    <property type="term" value="F:symporter activity"/>
    <property type="evidence" value="ECO:0007669"/>
    <property type="project" value="UniProtKB-KW"/>
</dbReference>
<dbReference type="RefSeq" id="WP_249303837.1">
    <property type="nucleotide sequence ID" value="NZ_CP060634.1"/>
</dbReference>
<comment type="similarity">
    <text evidence="6">Belongs to the sodium:neurotransmitter symporter (SNF) (TC 2.A.22) family.</text>
</comment>
<dbReference type="GO" id="GO:0016020">
    <property type="term" value="C:membrane"/>
    <property type="evidence" value="ECO:0007669"/>
    <property type="project" value="UniProtKB-SubCell"/>
</dbReference>
<dbReference type="InterPro" id="IPR000175">
    <property type="entry name" value="Na/ntran_symport"/>
</dbReference>
<feature type="transmembrane region" description="Helical" evidence="7">
    <location>
        <begin position="430"/>
        <end position="451"/>
    </location>
</feature>
<feature type="transmembrane region" description="Helical" evidence="7">
    <location>
        <begin position="306"/>
        <end position="327"/>
    </location>
</feature>
<feature type="transmembrane region" description="Helical" evidence="7">
    <location>
        <begin position="347"/>
        <end position="370"/>
    </location>
</feature>
<dbReference type="SUPFAM" id="SSF161070">
    <property type="entry name" value="SNF-like"/>
    <property type="match status" value="1"/>
</dbReference>
<sequence>MKREKFSSRLGFILISAGCAIGLGNVWRFPYVTGKYGGAAFVLIYIFFLLVLGLPIMVAELAVGRASQKSAAKSFDVLEPKGSKWHWYKWGAMAGNYLLMMFYTTIAGWMLYYVYKMASGQFTGLNADQVAGEFTGMTQQPGLMTGFMVVIVLLCFGICAMGLQKGVERVTKFMMISLFIMMIVLAVHSVTLKGGHEGLKFYLLPDFGKLQEHGLWEAIYAAMGQAFFTLSLGIGAIAIFGSYINKERRLTGEAISITALDTMVALIAGLIIFPACFAYNVNPGEGPSLIFITLPNVFNAMKFGNVWGTLFFVFMFFAAISTVIAVFENIISFATDLTGCSRKKAVLVNIVVVIVLSLPCVLGFNLWSGFQPLGAGSNVLDLEDFIVSNNLLPLGSLVYLLFCVSRYGWGWKKFTGEANEGKGMRFPGWVRGYVTFILPLIVLFIFVWGYLSKFFFH</sequence>
<reference evidence="8 9" key="1">
    <citation type="submission" date="2020-08" db="EMBL/GenBank/DDBJ databases">
        <authorList>
            <person name="Liu C."/>
            <person name="Sun Q."/>
        </authorList>
    </citation>
    <scope>NUCLEOTIDE SEQUENCE [LARGE SCALE GENOMIC DNA]</scope>
    <source>
        <strain evidence="8 9">NSJ-38</strain>
    </source>
</reference>
<dbReference type="InterPro" id="IPR037272">
    <property type="entry name" value="SNS_sf"/>
</dbReference>
<evidence type="ECO:0000256" key="4">
    <source>
        <dbReference type="ARBA" id="ARBA00022989"/>
    </source>
</evidence>
<feature type="transmembrane region" description="Helical" evidence="7">
    <location>
        <begin position="173"/>
        <end position="192"/>
    </location>
</feature>
<evidence type="ECO:0000256" key="3">
    <source>
        <dbReference type="ARBA" id="ARBA00022692"/>
    </source>
</evidence>
<keyword evidence="2 6" id="KW-0813">Transport</keyword>
<evidence type="ECO:0000256" key="5">
    <source>
        <dbReference type="ARBA" id="ARBA00023136"/>
    </source>
</evidence>
<gene>
    <name evidence="8" type="ORF">H9Q78_04560</name>
</gene>
<keyword evidence="3 6" id="KW-0812">Transmembrane</keyword>
<dbReference type="Proteomes" id="UP000515823">
    <property type="component" value="Chromosome"/>
</dbReference>
<name>A0A7G9G6H9_9FIRM</name>
<dbReference type="CDD" id="cd10336">
    <property type="entry name" value="SLC6sbd_Tyt1-Like"/>
    <property type="match status" value="1"/>
</dbReference>
<accession>A0A7G9G6H9</accession>
<dbReference type="PANTHER" id="PTHR42948:SF1">
    <property type="entry name" value="TRANSPORTER"/>
    <property type="match status" value="1"/>
</dbReference>
<dbReference type="PROSITE" id="PS00610">
    <property type="entry name" value="NA_NEUROTRAN_SYMP_1"/>
    <property type="match status" value="1"/>
</dbReference>
<evidence type="ECO:0000313" key="8">
    <source>
        <dbReference type="EMBL" id="QNM06411.1"/>
    </source>
</evidence>
<comment type="subcellular location">
    <subcellularLocation>
        <location evidence="1">Membrane</location>
        <topology evidence="1">Multi-pass membrane protein</topology>
    </subcellularLocation>
</comment>
<dbReference type="PANTHER" id="PTHR42948">
    <property type="entry name" value="TRANSPORTER"/>
    <property type="match status" value="1"/>
</dbReference>
<keyword evidence="6" id="KW-0769">Symport</keyword>
<keyword evidence="5 7" id="KW-0472">Membrane</keyword>
<feature type="transmembrane region" description="Helical" evidence="7">
    <location>
        <begin position="143"/>
        <end position="161"/>
    </location>
</feature>
<evidence type="ECO:0000256" key="2">
    <source>
        <dbReference type="ARBA" id="ARBA00022448"/>
    </source>
</evidence>
<feature type="transmembrane region" description="Helical" evidence="7">
    <location>
        <begin position="390"/>
        <end position="409"/>
    </location>
</feature>
<feature type="transmembrane region" description="Helical" evidence="7">
    <location>
        <begin position="218"/>
        <end position="243"/>
    </location>
</feature>
<proteinExistence type="inferred from homology"/>
<dbReference type="Pfam" id="PF00209">
    <property type="entry name" value="SNF"/>
    <property type="match status" value="2"/>
</dbReference>
<dbReference type="PROSITE" id="PS50267">
    <property type="entry name" value="NA_NEUROTRAN_SYMP_3"/>
    <property type="match status" value="1"/>
</dbReference>
<feature type="transmembrane region" description="Helical" evidence="7">
    <location>
        <begin position="255"/>
        <end position="281"/>
    </location>
</feature>
<dbReference type="NCBIfam" id="NF037979">
    <property type="entry name" value="Na_transp"/>
    <property type="match status" value="1"/>
</dbReference>
<dbReference type="InterPro" id="IPR047218">
    <property type="entry name" value="YocR/YhdH-like"/>
</dbReference>
<evidence type="ECO:0000256" key="7">
    <source>
        <dbReference type="SAM" id="Phobius"/>
    </source>
</evidence>
<dbReference type="PRINTS" id="PR00176">
    <property type="entry name" value="NANEUSMPORT"/>
</dbReference>
<keyword evidence="4 7" id="KW-1133">Transmembrane helix</keyword>
<dbReference type="AlphaFoldDB" id="A0A7G9G6H9"/>
<evidence type="ECO:0000256" key="6">
    <source>
        <dbReference type="RuleBase" id="RU003732"/>
    </source>
</evidence>
<evidence type="ECO:0000313" key="9">
    <source>
        <dbReference type="Proteomes" id="UP000515823"/>
    </source>
</evidence>
<dbReference type="EMBL" id="CP060634">
    <property type="protein sequence ID" value="QNM06411.1"/>
    <property type="molecule type" value="Genomic_DNA"/>
</dbReference>
<evidence type="ECO:0000256" key="1">
    <source>
        <dbReference type="ARBA" id="ARBA00004141"/>
    </source>
</evidence>
<keyword evidence="9" id="KW-1185">Reference proteome</keyword>
<dbReference type="KEGG" id="qdo:H9Q78_04560"/>
<organism evidence="8 9">
    <name type="scientific">Qiania dongpingensis</name>
    <dbReference type="NCBI Taxonomy" id="2763669"/>
    <lineage>
        <taxon>Bacteria</taxon>
        <taxon>Bacillati</taxon>
        <taxon>Bacillota</taxon>
        <taxon>Clostridia</taxon>
        <taxon>Lachnospirales</taxon>
        <taxon>Lachnospiraceae</taxon>
        <taxon>Qiania</taxon>
    </lineage>
</organism>
<feature type="transmembrane region" description="Helical" evidence="7">
    <location>
        <begin position="94"/>
        <end position="115"/>
    </location>
</feature>